<reference evidence="2 3" key="1">
    <citation type="journal article" date="2000" name="Arch. Microbiol.">
        <title>Rhodobaca bogoriensis gen. nov. and sp. nov., an alkaliphilic purple nonsulfur bacterium from African Rift Valley soda lakes.</title>
        <authorList>
            <person name="Milford A.D."/>
            <person name="Achenbach L.A."/>
            <person name="Jung D.O."/>
            <person name="Madigan M.T."/>
        </authorList>
    </citation>
    <scope>NUCLEOTIDE SEQUENCE [LARGE SCALE GENOMIC DNA]</scope>
    <source>
        <strain evidence="2 3">2376</strain>
    </source>
</reference>
<proteinExistence type="predicted"/>
<dbReference type="EMBL" id="JACBXS010000021">
    <property type="protein sequence ID" value="NYS25533.1"/>
    <property type="molecule type" value="Genomic_DNA"/>
</dbReference>
<evidence type="ECO:0000313" key="2">
    <source>
        <dbReference type="EMBL" id="NYS25533.1"/>
    </source>
</evidence>
<comment type="caution">
    <text evidence="2">The sequence shown here is derived from an EMBL/GenBank/DDBJ whole genome shotgun (WGS) entry which is preliminary data.</text>
</comment>
<sequence length="99" mass="10058">MRWLGLSLLGPLLWALLFVAVYGAHGMACAGVTGPEGLGTGARLTMVGLWLAGLLAHGALLLALPHGAGLQRFLPRAGAWIGLGASAVTLFPVVLVTSC</sequence>
<accession>A0A7Z0I098</accession>
<dbReference type="AlphaFoldDB" id="A0A7Z0I098"/>
<evidence type="ECO:0000313" key="3">
    <source>
        <dbReference type="Proteomes" id="UP000529417"/>
    </source>
</evidence>
<organism evidence="2 3">
    <name type="scientific">Rhabdonatronobacter sediminivivens</name>
    <dbReference type="NCBI Taxonomy" id="2743469"/>
    <lineage>
        <taxon>Bacteria</taxon>
        <taxon>Pseudomonadati</taxon>
        <taxon>Pseudomonadota</taxon>
        <taxon>Alphaproteobacteria</taxon>
        <taxon>Rhodobacterales</taxon>
        <taxon>Paracoccaceae</taxon>
        <taxon>Rhabdonatronobacter</taxon>
    </lineage>
</organism>
<dbReference type="Proteomes" id="UP000529417">
    <property type="component" value="Unassembled WGS sequence"/>
</dbReference>
<keyword evidence="3" id="KW-1185">Reference proteome</keyword>
<keyword evidence="1" id="KW-0812">Transmembrane</keyword>
<keyword evidence="1" id="KW-0472">Membrane</keyword>
<protein>
    <submittedName>
        <fullName evidence="2">Uncharacterized protein</fullName>
    </submittedName>
</protein>
<feature type="transmembrane region" description="Helical" evidence="1">
    <location>
        <begin position="47"/>
        <end position="65"/>
    </location>
</feature>
<dbReference type="RefSeq" id="WP_179906327.1">
    <property type="nucleotide sequence ID" value="NZ_JACBXS010000021.1"/>
</dbReference>
<evidence type="ECO:0000256" key="1">
    <source>
        <dbReference type="SAM" id="Phobius"/>
    </source>
</evidence>
<keyword evidence="1" id="KW-1133">Transmembrane helix</keyword>
<gene>
    <name evidence="2" type="ORF">HUK65_11065</name>
</gene>
<feature type="transmembrane region" description="Helical" evidence="1">
    <location>
        <begin position="77"/>
        <end position="96"/>
    </location>
</feature>
<name>A0A7Z0I098_9RHOB</name>